<evidence type="ECO:0000256" key="3">
    <source>
        <dbReference type="ARBA" id="ARBA00023163"/>
    </source>
</evidence>
<dbReference type="EMBL" id="JBHTHM010000123">
    <property type="protein sequence ID" value="MFD0783315.1"/>
    <property type="molecule type" value="Genomic_DNA"/>
</dbReference>
<gene>
    <name evidence="5" type="ORF">ACFQZ8_05185</name>
</gene>
<keyword evidence="6" id="KW-1185">Reference proteome</keyword>
<dbReference type="InterPro" id="IPR001034">
    <property type="entry name" value="DeoR_HTH"/>
</dbReference>
<evidence type="ECO:0000313" key="5">
    <source>
        <dbReference type="EMBL" id="MFD0783315.1"/>
    </source>
</evidence>
<evidence type="ECO:0000259" key="4">
    <source>
        <dbReference type="Pfam" id="PF08220"/>
    </source>
</evidence>
<keyword evidence="1" id="KW-0805">Transcription regulation</keyword>
<dbReference type="InterPro" id="IPR018356">
    <property type="entry name" value="Tscrpt_reg_HTH_DeoR_CS"/>
</dbReference>
<dbReference type="SUPFAM" id="SSF46785">
    <property type="entry name" value="Winged helix' DNA-binding domain"/>
    <property type="match status" value="1"/>
</dbReference>
<name>A0ABW2ZXG5_9ACTN</name>
<dbReference type="InterPro" id="IPR036388">
    <property type="entry name" value="WH-like_DNA-bd_sf"/>
</dbReference>
<dbReference type="Gene3D" id="1.10.10.10">
    <property type="entry name" value="Winged helix-like DNA-binding domain superfamily/Winged helix DNA-binding domain"/>
    <property type="match status" value="1"/>
</dbReference>
<dbReference type="Proteomes" id="UP001597053">
    <property type="component" value="Unassembled WGS sequence"/>
</dbReference>
<keyword evidence="2" id="KW-0238">DNA-binding</keyword>
<sequence length="279" mass="31678">MGDQDAARRLSPRRWRILLYLAQHGSASTRDVALVCAVSRLTAHRDLVWLHEAGLVHRDRSPEDRTHSWWYGVTAEGTDVLRRALTASGRSVPLRLGQRPSGKADALLFLPLVEVSRRNPGRCELFQWLATMETSSWLRQHDLAQVRADGYGVWLQDGRCLWFLVHVDRGPIGDVVSEHERPASGLGGLLVGYRRADRLVPVGVVLLIAQDAEREERLRADLLREPLRNAVATTRQQLLYRYWPDDQLWQVPGESGRRRLVEVGSWPHHVTMPLPPPTS</sequence>
<evidence type="ECO:0000313" key="6">
    <source>
        <dbReference type="Proteomes" id="UP001597053"/>
    </source>
</evidence>
<keyword evidence="3" id="KW-0804">Transcription</keyword>
<evidence type="ECO:0000256" key="1">
    <source>
        <dbReference type="ARBA" id="ARBA00023015"/>
    </source>
</evidence>
<evidence type="ECO:0000256" key="2">
    <source>
        <dbReference type="ARBA" id="ARBA00023125"/>
    </source>
</evidence>
<proteinExistence type="predicted"/>
<accession>A0ABW2ZXG5</accession>
<protein>
    <submittedName>
        <fullName evidence="5">DeoR family transcriptional regulator</fullName>
    </submittedName>
</protein>
<organism evidence="5 6">
    <name type="scientific">Micromonospora azadirachtae</name>
    <dbReference type="NCBI Taxonomy" id="1970735"/>
    <lineage>
        <taxon>Bacteria</taxon>
        <taxon>Bacillati</taxon>
        <taxon>Actinomycetota</taxon>
        <taxon>Actinomycetes</taxon>
        <taxon>Micromonosporales</taxon>
        <taxon>Micromonosporaceae</taxon>
        <taxon>Micromonospora</taxon>
    </lineage>
</organism>
<dbReference type="Pfam" id="PF08220">
    <property type="entry name" value="HTH_DeoR"/>
    <property type="match status" value="1"/>
</dbReference>
<feature type="domain" description="HTH deoR-type" evidence="4">
    <location>
        <begin position="13"/>
        <end position="58"/>
    </location>
</feature>
<comment type="caution">
    <text evidence="5">The sequence shown here is derived from an EMBL/GenBank/DDBJ whole genome shotgun (WGS) entry which is preliminary data.</text>
</comment>
<dbReference type="InterPro" id="IPR036390">
    <property type="entry name" value="WH_DNA-bd_sf"/>
</dbReference>
<reference evidence="6" key="1">
    <citation type="journal article" date="2019" name="Int. J. Syst. Evol. Microbiol.">
        <title>The Global Catalogue of Microorganisms (GCM) 10K type strain sequencing project: providing services to taxonomists for standard genome sequencing and annotation.</title>
        <authorList>
            <consortium name="The Broad Institute Genomics Platform"/>
            <consortium name="The Broad Institute Genome Sequencing Center for Infectious Disease"/>
            <person name="Wu L."/>
            <person name="Ma J."/>
        </authorList>
    </citation>
    <scope>NUCLEOTIDE SEQUENCE [LARGE SCALE GENOMIC DNA]</scope>
    <source>
        <strain evidence="6">JCM 32148</strain>
    </source>
</reference>
<dbReference type="PROSITE" id="PS00894">
    <property type="entry name" value="HTH_DEOR_1"/>
    <property type="match status" value="1"/>
</dbReference>